<proteinExistence type="predicted"/>
<feature type="region of interest" description="Disordered" evidence="1">
    <location>
        <begin position="60"/>
        <end position="135"/>
    </location>
</feature>
<feature type="compositionally biased region" description="Basic and acidic residues" evidence="1">
    <location>
        <begin position="435"/>
        <end position="448"/>
    </location>
</feature>
<dbReference type="InterPro" id="IPR043910">
    <property type="entry name" value="DUF5767"/>
</dbReference>
<organism evidence="2 3">
    <name type="scientific">Durusdinium trenchii</name>
    <dbReference type="NCBI Taxonomy" id="1381693"/>
    <lineage>
        <taxon>Eukaryota</taxon>
        <taxon>Sar</taxon>
        <taxon>Alveolata</taxon>
        <taxon>Dinophyceae</taxon>
        <taxon>Suessiales</taxon>
        <taxon>Symbiodiniaceae</taxon>
        <taxon>Durusdinium</taxon>
    </lineage>
</organism>
<dbReference type="EMBL" id="CAXAMM010014914">
    <property type="protein sequence ID" value="CAK9034967.1"/>
    <property type="molecule type" value="Genomic_DNA"/>
</dbReference>
<gene>
    <name evidence="2" type="ORF">SCF082_LOCUS21090</name>
</gene>
<feature type="compositionally biased region" description="Pro residues" evidence="1">
    <location>
        <begin position="97"/>
        <end position="117"/>
    </location>
</feature>
<sequence>MKFKTKKAEFKLKPAKGEGLSGNKVTLKGAKKKKKQPAPVMSFLKMPDDDEEDAFFDEIFEEPDDVPRSTLKTKHVVQETDWPSSASEDPEPFAPSTGPPSNPFDSPPPSPRVPDAPPSLSGSSSGPRSSDDDDMSSVISAAISMTSSASGAYPLDPGLERLKQKQPSAEDISRAEMEEAEKSELLMQFHILKGQGVRFSKNYTAKSSLAELRMEMGRIEHEREKANSMRRLRRQMLTLCGGAERLGKAGIMPRKVRGSLNGFSEFVLDNLQDYDTAFEGMSERYGGVLGGGSTGRPLVDFFITIMQHLVLFFIMKHTSVPKEPTEEEIRAKHPALIQRIAKEEAERIRREQQAYYAMPPPVTQQPTGLQPDAEVYNLNAYKPAPNAIPKKKPALNLSSIDVSAFSSAPLPDYEEVLPEPVADLEKSIEAPMPRKRTEPRIADLENGMKKLTLKGASD</sequence>
<comment type="caution">
    <text evidence="2">The sequence shown here is derived from an EMBL/GenBank/DDBJ whole genome shotgun (WGS) entry which is preliminary data.</text>
</comment>
<feature type="region of interest" description="Disordered" evidence="1">
    <location>
        <begin position="432"/>
        <end position="458"/>
    </location>
</feature>
<evidence type="ECO:0000313" key="2">
    <source>
        <dbReference type="EMBL" id="CAK9034967.1"/>
    </source>
</evidence>
<dbReference type="Pfam" id="PF19071">
    <property type="entry name" value="DUF5767"/>
    <property type="match status" value="1"/>
</dbReference>
<evidence type="ECO:0000313" key="3">
    <source>
        <dbReference type="Proteomes" id="UP001642464"/>
    </source>
</evidence>
<feature type="region of interest" description="Disordered" evidence="1">
    <location>
        <begin position="1"/>
        <end position="46"/>
    </location>
</feature>
<keyword evidence="3" id="KW-1185">Reference proteome</keyword>
<protein>
    <submittedName>
        <fullName evidence="2">Uncharacterized protein</fullName>
    </submittedName>
</protein>
<evidence type="ECO:0000256" key="1">
    <source>
        <dbReference type="SAM" id="MobiDB-lite"/>
    </source>
</evidence>
<name>A0ABP0L861_9DINO</name>
<dbReference type="Proteomes" id="UP001642464">
    <property type="component" value="Unassembled WGS sequence"/>
</dbReference>
<reference evidence="2 3" key="1">
    <citation type="submission" date="2024-02" db="EMBL/GenBank/DDBJ databases">
        <authorList>
            <person name="Chen Y."/>
            <person name="Shah S."/>
            <person name="Dougan E. K."/>
            <person name="Thang M."/>
            <person name="Chan C."/>
        </authorList>
    </citation>
    <scope>NUCLEOTIDE SEQUENCE [LARGE SCALE GENOMIC DNA]</scope>
</reference>
<feature type="region of interest" description="Disordered" evidence="1">
    <location>
        <begin position="149"/>
        <end position="176"/>
    </location>
</feature>
<feature type="compositionally biased region" description="Low complexity" evidence="1">
    <location>
        <begin position="118"/>
        <end position="128"/>
    </location>
</feature>
<accession>A0ABP0L861</accession>
<feature type="compositionally biased region" description="Basic and acidic residues" evidence="1">
    <location>
        <begin position="1"/>
        <end position="16"/>
    </location>
</feature>